<dbReference type="GO" id="GO:0005524">
    <property type="term" value="F:ATP binding"/>
    <property type="evidence" value="ECO:0007669"/>
    <property type="project" value="UniProtKB-KW"/>
</dbReference>
<protein>
    <submittedName>
        <fullName evidence="12">Uncharacterized protein</fullName>
    </submittedName>
</protein>
<evidence type="ECO:0000256" key="7">
    <source>
        <dbReference type="ARBA" id="ARBA00023054"/>
    </source>
</evidence>
<evidence type="ECO:0000313" key="12">
    <source>
        <dbReference type="EMBL" id="GMH82355.1"/>
    </source>
</evidence>
<dbReference type="InterPro" id="IPR049730">
    <property type="entry name" value="SNF2/RAD54-like_C"/>
</dbReference>
<evidence type="ECO:0000259" key="11">
    <source>
        <dbReference type="PROSITE" id="PS51194"/>
    </source>
</evidence>
<comment type="subcellular location">
    <subcellularLocation>
        <location evidence="1">Nucleus</location>
    </subcellularLocation>
</comment>
<dbReference type="SMART" id="SM00490">
    <property type="entry name" value="HELICc"/>
    <property type="match status" value="1"/>
</dbReference>
<dbReference type="PROSITE" id="PS51194">
    <property type="entry name" value="HELICASE_CTER"/>
    <property type="match status" value="1"/>
</dbReference>
<dbReference type="GO" id="GO:0004386">
    <property type="term" value="F:helicase activity"/>
    <property type="evidence" value="ECO:0007669"/>
    <property type="project" value="UniProtKB-KW"/>
</dbReference>
<keyword evidence="5" id="KW-0347">Helicase</keyword>
<dbReference type="PROSITE" id="PS51192">
    <property type="entry name" value="HELICASE_ATP_BIND_1"/>
    <property type="match status" value="1"/>
</dbReference>
<dbReference type="InterPro" id="IPR027417">
    <property type="entry name" value="P-loop_NTPase"/>
</dbReference>
<evidence type="ECO:0000256" key="8">
    <source>
        <dbReference type="ARBA" id="ARBA00023242"/>
    </source>
</evidence>
<proteinExistence type="inferred from homology"/>
<dbReference type="GO" id="GO:0005634">
    <property type="term" value="C:nucleus"/>
    <property type="evidence" value="ECO:0007669"/>
    <property type="project" value="UniProtKB-SubCell"/>
</dbReference>
<keyword evidence="3" id="KW-0547">Nucleotide-binding</keyword>
<dbReference type="Pfam" id="PF00271">
    <property type="entry name" value="Helicase_C"/>
    <property type="match status" value="1"/>
</dbReference>
<gene>
    <name evidence="12" type="ORF">TrST_g12559</name>
</gene>
<evidence type="ECO:0000256" key="4">
    <source>
        <dbReference type="ARBA" id="ARBA00022801"/>
    </source>
</evidence>
<dbReference type="GO" id="GO:0042393">
    <property type="term" value="F:histone binding"/>
    <property type="evidence" value="ECO:0007669"/>
    <property type="project" value="InterPro"/>
</dbReference>
<evidence type="ECO:0000259" key="10">
    <source>
        <dbReference type="PROSITE" id="PS51192"/>
    </source>
</evidence>
<accession>A0A9W7ELN1</accession>
<feature type="compositionally biased region" description="Acidic residues" evidence="9">
    <location>
        <begin position="760"/>
        <end position="781"/>
    </location>
</feature>
<dbReference type="AlphaFoldDB" id="A0A9W7ELN1"/>
<keyword evidence="4" id="KW-0378">Hydrolase</keyword>
<sequence>MTFEEKLLNLKASLKAKQTNNNPHAYAHATAVNPVNSSPNPNPSADPLVKVLNHRGDSQTLIRQSFTLPPPLWSTPSNSPSPLILNPDFYVRLRPQKSTPSTSHSKLLSSTLKAYLQSLDRTSVSFHKSVCSWSQDFYKKNRLRRTESSRLARSVRDAVQKVKRTETKGKRNDEKIRMQHLKNNDIEEYKKMLEGKKGERLSYLIEKTDKYIKNISGLLEKQRSSPASASDPPSPSKSSKSNSKSSEYYSRAHSRTEEISQPTMLTGGNLKSYQLAGVEWLVSLHNNSLNGVLADEMGLGKTIQTIALLCHLMESKGNMGPYLIIVPLSTLSNWSNEFQRWSPKLKVITYRGPPQTRKTLYNSHLKLLSFNVLLTTYDFVIKDKSQLKKINYEYCIVDEGHRLKNANSKLAVTIQKDYNTKRRVLLTGTPLQNNLPELWALLNFLLPDVFKSVESFEEWFSKPFSETGGSQSLDMEERMLIINRLHEVLRPFMLRRLKRDVMNNLPQKTETVVKCQLSSWQREMYKSLTQSALGVKNRFMGGKSISLNNTLMQLRKVCNHPYLFYNEGWDIDDVMISCCGKFEILDKMLAKLRVGGHRVLIFTQMTQVITIMEDYLAYRGYDHLRLDGSTSAEEREKRMYRWNSPDSPDFVFLLSTRAGGLGLNLASADTVIIFDSDWNPTADAQASDRAHRIGQRQEVRIFRLVSKKSVEEKIVETANAKNAMNTLVVEAGKFDSAEVKDKETESLRQSMMKSLLEVPDKDEEEEDDEDEEDDEEDDEEEGGKFGVSKKAFKTLTSAEITLNEQMATSADEFLLYCSIDVERRAKKTEVPLYVDIADVPEDLRYHELAVEVAQPAERKKDKVSYDDGMTELQYMRKMERQFAEEEQEAKDRKDKKKKERGARSRSATPTRDRAATSSLQPPEAKKAKRTTK</sequence>
<name>A0A9W7ELN1_9STRA</name>
<feature type="region of interest" description="Disordered" evidence="9">
    <location>
        <begin position="876"/>
        <end position="932"/>
    </location>
</feature>
<dbReference type="PANTHER" id="PTHR10799">
    <property type="entry name" value="SNF2/RAD54 HELICASE FAMILY"/>
    <property type="match status" value="1"/>
</dbReference>
<evidence type="ECO:0000256" key="5">
    <source>
        <dbReference type="ARBA" id="ARBA00022806"/>
    </source>
</evidence>
<dbReference type="Gene3D" id="3.40.50.10810">
    <property type="entry name" value="Tandem AAA-ATPase domain"/>
    <property type="match status" value="1"/>
</dbReference>
<feature type="region of interest" description="Disordered" evidence="9">
    <location>
        <begin position="753"/>
        <end position="787"/>
    </location>
</feature>
<dbReference type="FunFam" id="3.40.50.10810:FF:000015">
    <property type="entry name" value="lymphoid-specific helicase isoform X1"/>
    <property type="match status" value="1"/>
</dbReference>
<dbReference type="CDD" id="cd18793">
    <property type="entry name" value="SF2_C_SNF"/>
    <property type="match status" value="1"/>
</dbReference>
<keyword evidence="13" id="KW-1185">Reference proteome</keyword>
<feature type="compositionally biased region" description="Low complexity" evidence="9">
    <location>
        <begin position="224"/>
        <end position="246"/>
    </location>
</feature>
<dbReference type="Gene3D" id="3.40.50.300">
    <property type="entry name" value="P-loop containing nucleotide triphosphate hydrolases"/>
    <property type="match status" value="1"/>
</dbReference>
<keyword evidence="7" id="KW-0175">Coiled coil</keyword>
<dbReference type="Pfam" id="PF00176">
    <property type="entry name" value="SNF2-rel_dom"/>
    <property type="match status" value="1"/>
</dbReference>
<dbReference type="InterPro" id="IPR000330">
    <property type="entry name" value="SNF2_N"/>
</dbReference>
<dbReference type="InterPro" id="IPR014001">
    <property type="entry name" value="Helicase_ATP-bd"/>
</dbReference>
<keyword evidence="8" id="KW-0539">Nucleus</keyword>
<dbReference type="InterPro" id="IPR029295">
    <property type="entry name" value="SnAC"/>
</dbReference>
<dbReference type="Proteomes" id="UP001165085">
    <property type="component" value="Unassembled WGS sequence"/>
</dbReference>
<organism evidence="12 13">
    <name type="scientific">Triparma strigata</name>
    <dbReference type="NCBI Taxonomy" id="1606541"/>
    <lineage>
        <taxon>Eukaryota</taxon>
        <taxon>Sar</taxon>
        <taxon>Stramenopiles</taxon>
        <taxon>Ochrophyta</taxon>
        <taxon>Bolidophyceae</taxon>
        <taxon>Parmales</taxon>
        <taxon>Triparmaceae</taxon>
        <taxon>Triparma</taxon>
    </lineage>
</organism>
<evidence type="ECO:0000256" key="3">
    <source>
        <dbReference type="ARBA" id="ARBA00022741"/>
    </source>
</evidence>
<dbReference type="SUPFAM" id="SSF52540">
    <property type="entry name" value="P-loop containing nucleoside triphosphate hydrolases"/>
    <property type="match status" value="2"/>
</dbReference>
<keyword evidence="6" id="KW-0067">ATP-binding</keyword>
<dbReference type="GO" id="GO:0016787">
    <property type="term" value="F:hydrolase activity"/>
    <property type="evidence" value="ECO:0007669"/>
    <property type="project" value="UniProtKB-KW"/>
</dbReference>
<feature type="domain" description="Helicase C-terminal" evidence="11">
    <location>
        <begin position="584"/>
        <end position="735"/>
    </location>
</feature>
<dbReference type="OrthoDB" id="448448at2759"/>
<evidence type="ECO:0000256" key="6">
    <source>
        <dbReference type="ARBA" id="ARBA00022840"/>
    </source>
</evidence>
<comment type="caution">
    <text evidence="12">The sequence shown here is derived from an EMBL/GenBank/DDBJ whole genome shotgun (WGS) entry which is preliminary data.</text>
</comment>
<reference evidence="13" key="1">
    <citation type="journal article" date="2023" name="Commun. Biol.">
        <title>Genome analysis of Parmales, the sister group of diatoms, reveals the evolutionary specialization of diatoms from phago-mixotrophs to photoautotrophs.</title>
        <authorList>
            <person name="Ban H."/>
            <person name="Sato S."/>
            <person name="Yoshikawa S."/>
            <person name="Yamada K."/>
            <person name="Nakamura Y."/>
            <person name="Ichinomiya M."/>
            <person name="Sato N."/>
            <person name="Blanc-Mathieu R."/>
            <person name="Endo H."/>
            <person name="Kuwata A."/>
            <person name="Ogata H."/>
        </authorList>
    </citation>
    <scope>NUCLEOTIDE SEQUENCE [LARGE SCALE GENOMIC DNA]</scope>
    <source>
        <strain evidence="13">NIES 3701</strain>
    </source>
</reference>
<dbReference type="SMART" id="SM01314">
    <property type="entry name" value="SnAC"/>
    <property type="match status" value="1"/>
</dbReference>
<feature type="compositionally biased region" description="Polar residues" evidence="9">
    <location>
        <begin position="905"/>
        <end position="920"/>
    </location>
</feature>
<comment type="similarity">
    <text evidence="2">Belongs to the SNF2/RAD54 helicase family.</text>
</comment>
<evidence type="ECO:0000256" key="9">
    <source>
        <dbReference type="SAM" id="MobiDB-lite"/>
    </source>
</evidence>
<evidence type="ECO:0000256" key="1">
    <source>
        <dbReference type="ARBA" id="ARBA00004123"/>
    </source>
</evidence>
<dbReference type="SMART" id="SM00487">
    <property type="entry name" value="DEXDc"/>
    <property type="match status" value="1"/>
</dbReference>
<dbReference type="EMBL" id="BRXY01000267">
    <property type="protein sequence ID" value="GMH82355.1"/>
    <property type="molecule type" value="Genomic_DNA"/>
</dbReference>
<feature type="domain" description="Helicase ATP-binding" evidence="10">
    <location>
        <begin position="282"/>
        <end position="448"/>
    </location>
</feature>
<feature type="region of interest" description="Disordered" evidence="9">
    <location>
        <begin position="221"/>
        <end position="263"/>
    </location>
</feature>
<evidence type="ECO:0000313" key="13">
    <source>
        <dbReference type="Proteomes" id="UP001165085"/>
    </source>
</evidence>
<dbReference type="InterPro" id="IPR038718">
    <property type="entry name" value="SNF2-like_sf"/>
</dbReference>
<dbReference type="InterPro" id="IPR001650">
    <property type="entry name" value="Helicase_C-like"/>
</dbReference>
<evidence type="ECO:0000256" key="2">
    <source>
        <dbReference type="ARBA" id="ARBA00007025"/>
    </source>
</evidence>